<dbReference type="CDD" id="cd07085">
    <property type="entry name" value="ALDH_F6_MMSDH"/>
    <property type="match status" value="1"/>
</dbReference>
<dbReference type="Pfam" id="PF00171">
    <property type="entry name" value="Aldedh"/>
    <property type="match status" value="1"/>
</dbReference>
<proteinExistence type="predicted"/>
<organism evidence="5 6">
    <name type="scientific">Gordonia desulfuricans</name>
    <dbReference type="NCBI Taxonomy" id="89051"/>
    <lineage>
        <taxon>Bacteria</taxon>
        <taxon>Bacillati</taxon>
        <taxon>Actinomycetota</taxon>
        <taxon>Actinomycetes</taxon>
        <taxon>Mycobacteriales</taxon>
        <taxon>Gordoniaceae</taxon>
        <taxon>Gordonia</taxon>
    </lineage>
</organism>
<dbReference type="GO" id="GO:0006574">
    <property type="term" value="P:L-valine catabolic process"/>
    <property type="evidence" value="ECO:0007669"/>
    <property type="project" value="TreeGrafter"/>
</dbReference>
<reference evidence="5 6" key="1">
    <citation type="submission" date="2020-01" db="EMBL/GenBank/DDBJ databases">
        <title>Investigation of new actinobacteria for the biodesulphurisation of diesel fuel.</title>
        <authorList>
            <person name="Athi Narayanan S.M."/>
        </authorList>
    </citation>
    <scope>NUCLEOTIDE SEQUENCE [LARGE SCALE GENOMIC DNA]</scope>
    <source>
        <strain evidence="5 6">213E</strain>
    </source>
</reference>
<evidence type="ECO:0000256" key="1">
    <source>
        <dbReference type="ARBA" id="ARBA00013048"/>
    </source>
</evidence>
<dbReference type="EMBL" id="JAADZU010000056">
    <property type="protein sequence ID" value="NDK91095.1"/>
    <property type="molecule type" value="Genomic_DNA"/>
</dbReference>
<dbReference type="GO" id="GO:0004491">
    <property type="term" value="F:methylmalonate-semialdehyde dehydrogenase (acylating, NAD) activity"/>
    <property type="evidence" value="ECO:0007669"/>
    <property type="project" value="UniProtKB-EC"/>
</dbReference>
<evidence type="ECO:0000256" key="3">
    <source>
        <dbReference type="ARBA" id="ARBA00023027"/>
    </source>
</evidence>
<feature type="domain" description="Aldehyde dehydrogenase" evidence="4">
    <location>
        <begin position="19"/>
        <end position="477"/>
    </location>
</feature>
<dbReference type="PANTHER" id="PTHR43866">
    <property type="entry name" value="MALONATE-SEMIALDEHYDE DEHYDROGENASE"/>
    <property type="match status" value="1"/>
</dbReference>
<dbReference type="InterPro" id="IPR015590">
    <property type="entry name" value="Aldehyde_DH_dom"/>
</dbReference>
<evidence type="ECO:0000313" key="5">
    <source>
        <dbReference type="EMBL" id="NDK91095.1"/>
    </source>
</evidence>
<dbReference type="Proteomes" id="UP000466307">
    <property type="component" value="Unassembled WGS sequence"/>
</dbReference>
<comment type="caution">
    <text evidence="5">The sequence shown here is derived from an EMBL/GenBank/DDBJ whole genome shotgun (WGS) entry which is preliminary data.</text>
</comment>
<dbReference type="EC" id="1.2.1.27" evidence="1"/>
<dbReference type="PANTHER" id="PTHR43866:SF4">
    <property type="entry name" value="MALONATE-SEMIALDEHYDE DEHYDROGENASE"/>
    <property type="match status" value="1"/>
</dbReference>
<protein>
    <recommendedName>
        <fullName evidence="1">methylmalonate-semialdehyde dehydrogenase (CoA acylating)</fullName>
        <ecNumber evidence="1">1.2.1.27</ecNumber>
    </recommendedName>
</protein>
<keyword evidence="3" id="KW-0520">NAD</keyword>
<dbReference type="PROSITE" id="PS00070">
    <property type="entry name" value="ALDEHYDE_DEHYDR_CYS"/>
    <property type="match status" value="1"/>
</dbReference>
<dbReference type="FunFam" id="3.40.309.10:FF:000002">
    <property type="entry name" value="Methylmalonate-semialdehyde dehydrogenase (Acylating)"/>
    <property type="match status" value="1"/>
</dbReference>
<gene>
    <name evidence="5" type="ORF">GYA93_16115</name>
</gene>
<dbReference type="AlphaFoldDB" id="A0A7K3LS35"/>
<dbReference type="Gene3D" id="3.40.309.10">
    <property type="entry name" value="Aldehyde Dehydrogenase, Chain A, domain 2"/>
    <property type="match status" value="1"/>
</dbReference>
<dbReference type="SUPFAM" id="SSF53720">
    <property type="entry name" value="ALDH-like"/>
    <property type="match status" value="1"/>
</dbReference>
<dbReference type="FunFam" id="3.40.605.10:FF:000003">
    <property type="entry name" value="Methylmalonate-semialdehyde dehydrogenase [acylating]"/>
    <property type="match status" value="1"/>
</dbReference>
<dbReference type="InterPro" id="IPR016163">
    <property type="entry name" value="Ald_DH_C"/>
</dbReference>
<dbReference type="InterPro" id="IPR016161">
    <property type="entry name" value="Ald_DH/histidinol_DH"/>
</dbReference>
<dbReference type="NCBIfam" id="TIGR01722">
    <property type="entry name" value="MMSDH"/>
    <property type="match status" value="1"/>
</dbReference>
<accession>A0A7K3LS35</accession>
<evidence type="ECO:0000313" key="6">
    <source>
        <dbReference type="Proteomes" id="UP000466307"/>
    </source>
</evidence>
<name>A0A7K3LS35_9ACTN</name>
<sequence length="509" mass="53626">MMTTVSHWVNNKVFPGASDTTAPVTNPATGVVTARVALADVADARAVIDAASAAFPAWRDTSLAKRTEILFRFRELLNARKGELAEIITAEHGKVVSDALGEVTRGQEVVEFACGIPHLLKGGFTENASTKIDVHSVCQPVGPVGIISPFNFPAMVPMWFFPIAIAAGNTVVLKPSEKDPSASLWLAELWHEAGLPDGVFNVLQGDKTAVDELLTHPAIKAISFVGSTPIAQYVYATGTAAGKRVQALGGAKNHAIVLPDADLDVAADAMVNAGFGSAGERCMAISVCVAVGDIADDLVARIAERAGAIRTGDGTRDTDMGPLVTQVHRDKVASYVDAGEADGAAIVLDGRTVQPDGDAGGFWLGPTLIDHVGTDMSIYTDEIFGPVLNVVRVDSYDEALALVNRNPFGNGTAIFTANGAAARRFQNEVEVGMVGINVPIPVPMAYYSFGGWKASLFGDSHAHGTEGVHFFTRTKAITTRWIETDAFLARTDRAASATAELDLGFPQNA</sequence>
<dbReference type="InterPro" id="IPR016160">
    <property type="entry name" value="Ald_DH_CS_CYS"/>
</dbReference>
<keyword evidence="2" id="KW-0560">Oxidoreductase</keyword>
<keyword evidence="6" id="KW-1185">Reference proteome</keyword>
<dbReference type="InterPro" id="IPR010061">
    <property type="entry name" value="MeMal-semiAld_DH"/>
</dbReference>
<dbReference type="GO" id="GO:0006210">
    <property type="term" value="P:thymine catabolic process"/>
    <property type="evidence" value="ECO:0007669"/>
    <property type="project" value="TreeGrafter"/>
</dbReference>
<evidence type="ECO:0000256" key="2">
    <source>
        <dbReference type="ARBA" id="ARBA00023002"/>
    </source>
</evidence>
<dbReference type="InterPro" id="IPR016162">
    <property type="entry name" value="Ald_DH_N"/>
</dbReference>
<evidence type="ECO:0000259" key="4">
    <source>
        <dbReference type="Pfam" id="PF00171"/>
    </source>
</evidence>
<dbReference type="Gene3D" id="3.40.605.10">
    <property type="entry name" value="Aldehyde Dehydrogenase, Chain A, domain 1"/>
    <property type="match status" value="1"/>
</dbReference>